<feature type="region of interest" description="Disordered" evidence="7">
    <location>
        <begin position="33"/>
        <end position="99"/>
    </location>
</feature>
<dbReference type="GO" id="GO:0004114">
    <property type="term" value="F:3',5'-cyclic-nucleotide phosphodiesterase activity"/>
    <property type="evidence" value="ECO:0007669"/>
    <property type="project" value="InterPro"/>
</dbReference>
<feature type="binding site" evidence="5">
    <location>
        <position position="406"/>
    </location>
    <ligand>
        <name>Zn(2+)</name>
        <dbReference type="ChEBI" id="CHEBI:29105"/>
        <label>1</label>
    </ligand>
</feature>
<dbReference type="PROSITE" id="PS51845">
    <property type="entry name" value="PDEASE_I_2"/>
    <property type="match status" value="1"/>
</dbReference>
<comment type="similarity">
    <text evidence="6">Belongs to the cyclic nucleotide phosphodiesterase family.</text>
</comment>
<evidence type="ECO:0000256" key="5">
    <source>
        <dbReference type="PIRSR" id="PIRSR623088-3"/>
    </source>
</evidence>
<comment type="caution">
    <text evidence="9">The sequence shown here is derived from an EMBL/GenBank/DDBJ whole genome shotgun (WGS) entry which is preliminary data.</text>
</comment>
<feature type="compositionally biased region" description="Acidic residues" evidence="7">
    <location>
        <begin position="691"/>
        <end position="701"/>
    </location>
</feature>
<dbReference type="PANTHER" id="PTHR11347">
    <property type="entry name" value="CYCLIC NUCLEOTIDE PHOSPHODIESTERASE"/>
    <property type="match status" value="1"/>
</dbReference>
<feature type="binding site" evidence="5">
    <location>
        <position position="576"/>
    </location>
    <ligand>
        <name>Zn(2+)</name>
        <dbReference type="ChEBI" id="CHEBI:29105"/>
        <label>1</label>
    </ligand>
</feature>
<dbReference type="GO" id="GO:0007165">
    <property type="term" value="P:signal transduction"/>
    <property type="evidence" value="ECO:0007669"/>
    <property type="project" value="InterPro"/>
</dbReference>
<feature type="binding site" evidence="5">
    <location>
        <position position="443"/>
    </location>
    <ligand>
        <name>Zn(2+)</name>
        <dbReference type="ChEBI" id="CHEBI:29105"/>
        <label>2</label>
    </ligand>
</feature>
<evidence type="ECO:0000256" key="4">
    <source>
        <dbReference type="PIRSR" id="PIRSR623088-2"/>
    </source>
</evidence>
<dbReference type="Pfam" id="PF00233">
    <property type="entry name" value="PDEase_I"/>
    <property type="match status" value="1"/>
</dbReference>
<dbReference type="PROSITE" id="PS00126">
    <property type="entry name" value="PDEASE_I_1"/>
    <property type="match status" value="1"/>
</dbReference>
<feature type="domain" description="PDEase" evidence="8">
    <location>
        <begin position="299"/>
        <end position="671"/>
    </location>
</feature>
<dbReference type="Gene3D" id="1.10.1300.10">
    <property type="entry name" value="3'5'-cyclic nucleotide phosphodiesterase, catalytic domain"/>
    <property type="match status" value="1"/>
</dbReference>
<evidence type="ECO:0000313" key="10">
    <source>
        <dbReference type="Proteomes" id="UP001295423"/>
    </source>
</evidence>
<keyword evidence="1 5" id="KW-0479">Metal-binding</keyword>
<evidence type="ECO:0000256" key="1">
    <source>
        <dbReference type="ARBA" id="ARBA00022723"/>
    </source>
</evidence>
<feature type="region of interest" description="Disordered" evidence="7">
    <location>
        <begin position="673"/>
        <end position="701"/>
    </location>
</feature>
<dbReference type="Proteomes" id="UP001295423">
    <property type="component" value="Unassembled WGS sequence"/>
</dbReference>
<feature type="compositionally biased region" description="Polar residues" evidence="7">
    <location>
        <begin position="89"/>
        <end position="99"/>
    </location>
</feature>
<dbReference type="SUPFAM" id="SSF109604">
    <property type="entry name" value="HD-domain/PDEase-like"/>
    <property type="match status" value="1"/>
</dbReference>
<feature type="binding site" evidence="4">
    <location>
        <position position="627"/>
    </location>
    <ligand>
        <name>AMP</name>
        <dbReference type="ChEBI" id="CHEBI:456215"/>
    </ligand>
</feature>
<dbReference type="InterPro" id="IPR002073">
    <property type="entry name" value="PDEase_catalytic_dom"/>
</dbReference>
<dbReference type="SMART" id="SM00471">
    <property type="entry name" value="HDc"/>
    <property type="match status" value="1"/>
</dbReference>
<dbReference type="InterPro" id="IPR023088">
    <property type="entry name" value="PDEase"/>
</dbReference>
<evidence type="ECO:0000313" key="9">
    <source>
        <dbReference type="EMBL" id="CAJ1904192.1"/>
    </source>
</evidence>
<feature type="binding site" evidence="5">
    <location>
        <position position="443"/>
    </location>
    <ligand>
        <name>Zn(2+)</name>
        <dbReference type="ChEBI" id="CHEBI:29105"/>
        <label>1</label>
    </ligand>
</feature>
<evidence type="ECO:0000256" key="6">
    <source>
        <dbReference type="RuleBase" id="RU363067"/>
    </source>
</evidence>
<dbReference type="EC" id="3.1.4.-" evidence="6"/>
<evidence type="ECO:0000256" key="7">
    <source>
        <dbReference type="SAM" id="MobiDB-lite"/>
    </source>
</evidence>
<sequence length="701" mass="78835">MSSNYLAEPQDLERRLTNMAAILRERDEEINSLKQKLETKGRGPKSPKKTGSLKIKRGSLTRSKKEEHAISDDSTSGRRRRGSIDADDTSNLSGDEGTMSSMARSMIGKQSFSHNSIMKPVGKAVRGSVGILDYTVDIGRKAGKVVLKSTGKTGAKVGRMLGFKTERRKRLSTVKAKNALTKWDNAVEIIDQLLEDDGNGLDAEEKNGLRDIQDLLLRGMENEVEKTYHIPINLLEDSNGSQRLSLSAKSYVLKEYGGITKRAPRPALIRQDGVRSSATRTLSVEEDWDVSIPTEYVNLEREQRCKIFEMLKWENLKKWEFDIFALNEASDGHPLVMMGWAVLGAPHAQRAMAQSCDLLGDCNDDEFLQGYNFVESEMKIPMDKLCLYLRLVEDNYRENPYHNAVHAADVVQTLNALIQMAGTEIKASDEELFSILLAAVVHDVDHPGLNNSYQVTARTNLSLQYNDISVLENYHASKAFTMMIKSSPFGDVQPEKLVRSESVNLGTESDFDILCNLDSEQYAAIKSKTIDAILHTDMKLHFQTVSKIKGVIINEEKQGEADTMWDILTFMLHMADISNAGKPGELSRQWTERCLEEFFEQGDQEKKLGMEPSPQCDRDTVSRPDSQIGFIQFVVLPAYEVLACIIPELKTVAIPQLEQNRRYWEGEAMMVEEEDSTISPNTEHEHSITESTDDFSLEGER</sequence>
<dbReference type="PRINTS" id="PR00387">
    <property type="entry name" value="PDIESTERASE1"/>
</dbReference>
<name>A0AAD2CAG6_9STRA</name>
<organism evidence="9 10">
    <name type="scientific">Cylindrotheca closterium</name>
    <dbReference type="NCBI Taxonomy" id="2856"/>
    <lineage>
        <taxon>Eukaryota</taxon>
        <taxon>Sar</taxon>
        <taxon>Stramenopiles</taxon>
        <taxon>Ochrophyta</taxon>
        <taxon>Bacillariophyta</taxon>
        <taxon>Bacillariophyceae</taxon>
        <taxon>Bacillariophycidae</taxon>
        <taxon>Bacillariales</taxon>
        <taxon>Bacillariaceae</taxon>
        <taxon>Cylindrotheca</taxon>
    </lineage>
</organism>
<feature type="binding site" evidence="4">
    <location>
        <position position="443"/>
    </location>
    <ligand>
        <name>AMP</name>
        <dbReference type="ChEBI" id="CHEBI:456215"/>
    </ligand>
</feature>
<comment type="cofactor">
    <cofactor evidence="6">
        <name>a divalent metal cation</name>
        <dbReference type="ChEBI" id="CHEBI:60240"/>
    </cofactor>
    <text evidence="6">Binds 2 divalent metal cations per subunit. Site 1 may preferentially bind zinc ions, while site 2 has a preference for magnesium and/or manganese ions.</text>
</comment>
<dbReference type="AlphaFoldDB" id="A0AAD2CAG6"/>
<feature type="active site" description="Proton donor" evidence="3">
    <location>
        <position position="402"/>
    </location>
</feature>
<dbReference type="InterPro" id="IPR036971">
    <property type="entry name" value="PDEase_catalytic_dom_sf"/>
</dbReference>
<feature type="binding site" evidence="5">
    <location>
        <position position="442"/>
    </location>
    <ligand>
        <name>Zn(2+)</name>
        <dbReference type="ChEBI" id="CHEBI:29105"/>
        <label>1</label>
    </ligand>
</feature>
<evidence type="ECO:0000256" key="3">
    <source>
        <dbReference type="PIRSR" id="PIRSR623088-1"/>
    </source>
</evidence>
<keyword evidence="10" id="KW-1185">Reference proteome</keyword>
<evidence type="ECO:0000256" key="2">
    <source>
        <dbReference type="ARBA" id="ARBA00022801"/>
    </source>
</evidence>
<protein>
    <recommendedName>
        <fullName evidence="6">Phosphodiesterase</fullName>
        <ecNumber evidence="6">3.1.4.-</ecNumber>
    </recommendedName>
</protein>
<gene>
    <name evidence="9" type="ORF">CYCCA115_LOCUS397</name>
</gene>
<dbReference type="InterPro" id="IPR023174">
    <property type="entry name" value="PDEase_CS"/>
</dbReference>
<feature type="binding site" evidence="4">
    <location>
        <position position="576"/>
    </location>
    <ligand>
        <name>AMP</name>
        <dbReference type="ChEBI" id="CHEBI:456215"/>
    </ligand>
</feature>
<evidence type="ECO:0000259" key="8">
    <source>
        <dbReference type="PROSITE" id="PS51845"/>
    </source>
</evidence>
<accession>A0AAD2CAG6</accession>
<feature type="binding site" evidence="4">
    <location>
        <begin position="402"/>
        <end position="406"/>
    </location>
    <ligand>
        <name>AMP</name>
        <dbReference type="ChEBI" id="CHEBI:456215"/>
    </ligand>
</feature>
<dbReference type="EMBL" id="CAKOGP040000001">
    <property type="protein sequence ID" value="CAJ1904192.1"/>
    <property type="molecule type" value="Genomic_DNA"/>
</dbReference>
<reference evidence="9" key="1">
    <citation type="submission" date="2023-08" db="EMBL/GenBank/DDBJ databases">
        <authorList>
            <person name="Audoor S."/>
            <person name="Bilcke G."/>
        </authorList>
    </citation>
    <scope>NUCLEOTIDE SEQUENCE</scope>
</reference>
<dbReference type="CDD" id="cd00077">
    <property type="entry name" value="HDc"/>
    <property type="match status" value="1"/>
</dbReference>
<proteinExistence type="inferred from homology"/>
<dbReference type="GO" id="GO:0046872">
    <property type="term" value="F:metal ion binding"/>
    <property type="evidence" value="ECO:0007669"/>
    <property type="project" value="UniProtKB-KW"/>
</dbReference>
<dbReference type="InterPro" id="IPR003607">
    <property type="entry name" value="HD/PDEase_dom"/>
</dbReference>
<keyword evidence="2 6" id="KW-0378">Hydrolase</keyword>